<gene>
    <name evidence="7" type="ORF">KPH14_006524</name>
</gene>
<dbReference type="GO" id="GO:0016279">
    <property type="term" value="F:protein-lysine N-methyltransferase activity"/>
    <property type="evidence" value="ECO:0007669"/>
    <property type="project" value="UniProtKB-UniRule"/>
</dbReference>
<keyword evidence="1 5" id="KW-0963">Cytoplasm</keyword>
<dbReference type="Pfam" id="PF13847">
    <property type="entry name" value="Methyltransf_31"/>
    <property type="match status" value="1"/>
</dbReference>
<comment type="subcellular location">
    <subcellularLocation>
        <location evidence="5">Cytoplasm</location>
    </subcellularLocation>
</comment>
<dbReference type="EMBL" id="JAIFRP010000026">
    <property type="protein sequence ID" value="KAK2584080.1"/>
    <property type="molecule type" value="Genomic_DNA"/>
</dbReference>
<dbReference type="CDD" id="cd02440">
    <property type="entry name" value="AdoMet_MTases"/>
    <property type="match status" value="1"/>
</dbReference>
<sequence length="222" mass="25184">MTEENTEELGPSNLGTLDFWENVYALELDNFKGHGDVGEIWFGKKASLNVVKWISTKLNLDKDNDAIVDIGCGNGMMLVELAKQGFKQLVGVDYSQKAIDLANEILKENNVIAKLQVCDILDSENHGLLLNYFKVVHDKGTYDAISLHPEDPASKRKNYIKNIYDILKPEGYLVLTSCNWTKEELLLHFNNDYDFIDELPMDSFQFGGRKGNTVTQLVFKKK</sequence>
<keyword evidence="8" id="KW-1185">Reference proteome</keyword>
<proteinExistence type="inferred from homology"/>
<reference evidence="7" key="1">
    <citation type="submission" date="2021-08" db="EMBL/GenBank/DDBJ databases">
        <authorList>
            <person name="Misof B."/>
            <person name="Oliver O."/>
            <person name="Podsiadlowski L."/>
            <person name="Donath A."/>
            <person name="Peters R."/>
            <person name="Mayer C."/>
            <person name="Rust J."/>
            <person name="Gunkel S."/>
            <person name="Lesny P."/>
            <person name="Martin S."/>
            <person name="Oeyen J.P."/>
            <person name="Petersen M."/>
            <person name="Panagiotis P."/>
            <person name="Wilbrandt J."/>
            <person name="Tanja T."/>
        </authorList>
    </citation>
    <scope>NUCLEOTIDE SEQUENCE</scope>
    <source>
        <strain evidence="7">GBR_01_08_01A</strain>
        <tissue evidence="7">Thorax + abdomen</tissue>
    </source>
</reference>
<reference evidence="7" key="2">
    <citation type="journal article" date="2023" name="Commun. Biol.">
        <title>Intrasexual cuticular hydrocarbon dimorphism in a wasp sheds light on hydrocarbon biosynthesis genes in Hymenoptera.</title>
        <authorList>
            <person name="Moris V.C."/>
            <person name="Podsiadlowski L."/>
            <person name="Martin S."/>
            <person name="Oeyen J.P."/>
            <person name="Donath A."/>
            <person name="Petersen M."/>
            <person name="Wilbrandt J."/>
            <person name="Misof B."/>
            <person name="Liedtke D."/>
            <person name="Thamm M."/>
            <person name="Scheiner R."/>
            <person name="Schmitt T."/>
            <person name="Niehuis O."/>
        </authorList>
    </citation>
    <scope>NUCLEOTIDE SEQUENCE</scope>
    <source>
        <strain evidence="7">GBR_01_08_01A</strain>
    </source>
</reference>
<comment type="similarity">
    <text evidence="5">Belongs to the class I-like SAM-binding methyltransferase superfamily. EFM4 family.</text>
</comment>
<keyword evidence="3 5" id="KW-0808">Transferase</keyword>
<keyword evidence="2 5" id="KW-0489">Methyltransferase</keyword>
<dbReference type="AlphaFoldDB" id="A0AAD9RR30"/>
<accession>A0AAD9RR30</accession>
<dbReference type="Gene3D" id="3.40.50.150">
    <property type="entry name" value="Vaccinia Virus protein VP39"/>
    <property type="match status" value="1"/>
</dbReference>
<dbReference type="PANTHER" id="PTHR12843:SF5">
    <property type="entry name" value="EEF1A LYSINE METHYLTRANSFERASE 2"/>
    <property type="match status" value="1"/>
</dbReference>
<evidence type="ECO:0000256" key="1">
    <source>
        <dbReference type="ARBA" id="ARBA00022490"/>
    </source>
</evidence>
<name>A0AAD9RR30_9HYME</name>
<protein>
    <recommendedName>
        <fullName evidence="5">Protein-lysine N-methyltransferase KPH14_006524</fullName>
        <ecNumber evidence="5">2.1.1.-</ecNumber>
    </recommendedName>
</protein>
<dbReference type="InterPro" id="IPR029063">
    <property type="entry name" value="SAM-dependent_MTases_sf"/>
</dbReference>
<dbReference type="SUPFAM" id="SSF53335">
    <property type="entry name" value="S-adenosyl-L-methionine-dependent methyltransferases"/>
    <property type="match status" value="1"/>
</dbReference>
<dbReference type="InterPro" id="IPR025714">
    <property type="entry name" value="Methyltranfer_dom"/>
</dbReference>
<evidence type="ECO:0000256" key="5">
    <source>
        <dbReference type="HAMAP-Rule" id="MF_03188"/>
    </source>
</evidence>
<comment type="function">
    <text evidence="5">S-adenosyl-L-methionine-dependent protein-lysine N-methyltransferase that methylates elongation factor 1-alpha.</text>
</comment>
<evidence type="ECO:0000256" key="2">
    <source>
        <dbReference type="ARBA" id="ARBA00022603"/>
    </source>
</evidence>
<dbReference type="HAMAP" id="MF_03188">
    <property type="entry name" value="Methyltr_EFM4"/>
    <property type="match status" value="1"/>
</dbReference>
<evidence type="ECO:0000313" key="7">
    <source>
        <dbReference type="EMBL" id="KAK2584080.1"/>
    </source>
</evidence>
<evidence type="ECO:0000259" key="6">
    <source>
        <dbReference type="Pfam" id="PF13847"/>
    </source>
</evidence>
<keyword evidence="4 5" id="KW-0949">S-adenosyl-L-methionine</keyword>
<evidence type="ECO:0000313" key="8">
    <source>
        <dbReference type="Proteomes" id="UP001258017"/>
    </source>
</evidence>
<organism evidence="7 8">
    <name type="scientific">Odynerus spinipes</name>
    <dbReference type="NCBI Taxonomy" id="1348599"/>
    <lineage>
        <taxon>Eukaryota</taxon>
        <taxon>Metazoa</taxon>
        <taxon>Ecdysozoa</taxon>
        <taxon>Arthropoda</taxon>
        <taxon>Hexapoda</taxon>
        <taxon>Insecta</taxon>
        <taxon>Pterygota</taxon>
        <taxon>Neoptera</taxon>
        <taxon>Endopterygota</taxon>
        <taxon>Hymenoptera</taxon>
        <taxon>Apocrita</taxon>
        <taxon>Aculeata</taxon>
        <taxon>Vespoidea</taxon>
        <taxon>Vespidae</taxon>
        <taxon>Eumeninae</taxon>
        <taxon>Odynerus</taxon>
    </lineage>
</organism>
<evidence type="ECO:0000256" key="3">
    <source>
        <dbReference type="ARBA" id="ARBA00022679"/>
    </source>
</evidence>
<feature type="domain" description="Methyltransferase" evidence="6">
    <location>
        <begin position="62"/>
        <end position="192"/>
    </location>
</feature>
<dbReference type="Proteomes" id="UP001258017">
    <property type="component" value="Unassembled WGS sequence"/>
</dbReference>
<evidence type="ECO:0000256" key="4">
    <source>
        <dbReference type="ARBA" id="ARBA00022691"/>
    </source>
</evidence>
<dbReference type="PANTHER" id="PTHR12843">
    <property type="entry name" value="PROTEIN-LYSINE N-METHYLTRANSFERASE METTL10"/>
    <property type="match status" value="1"/>
</dbReference>
<dbReference type="InterPro" id="IPR026635">
    <property type="entry name" value="Efm4/METTL10"/>
</dbReference>
<comment type="caution">
    <text evidence="7">The sequence shown here is derived from an EMBL/GenBank/DDBJ whole genome shotgun (WGS) entry which is preliminary data.</text>
</comment>
<dbReference type="GO" id="GO:0032259">
    <property type="term" value="P:methylation"/>
    <property type="evidence" value="ECO:0007669"/>
    <property type="project" value="UniProtKB-KW"/>
</dbReference>
<dbReference type="EC" id="2.1.1.-" evidence="5"/>
<dbReference type="GO" id="GO:0005737">
    <property type="term" value="C:cytoplasm"/>
    <property type="evidence" value="ECO:0007669"/>
    <property type="project" value="UniProtKB-SubCell"/>
</dbReference>